<sequence length="270" mass="31693">MRKKLIGSVEIKEKVKTHWVRNRGIELSHCLIKFLWLELLMNQDEDSIFQNIDSLLEQVSIFRENHHHHENEESYSLTNDFFMSALIIGMLNFDKKKKNEIEISYEKSEIDQLLGLILNEILSLEVVFNYPSLYPVVFLQSSTFDGIFKKINKINANFVHVQDVNIMSYKKLGSQIEKLWENLELPRTESMAIGNGESIFEIKMKLLRLNYIIDIMEKDIKGVKMLEEHILLVEEVEVFEAEIGRLEKHVENLKQKVQDFGVLMECDMSP</sequence>
<dbReference type="EMBL" id="UZAU01000772">
    <property type="status" value="NOT_ANNOTATED_CDS"/>
    <property type="molecule type" value="Genomic_DNA"/>
</dbReference>
<name>A0A803QEW8_CANSA</name>
<reference evidence="1" key="2">
    <citation type="submission" date="2021-03" db="UniProtKB">
        <authorList>
            <consortium name="EnsemblPlants"/>
        </authorList>
    </citation>
    <scope>IDENTIFICATION</scope>
</reference>
<dbReference type="Proteomes" id="UP000596661">
    <property type="component" value="Chromosome 9"/>
</dbReference>
<evidence type="ECO:0000313" key="2">
    <source>
        <dbReference type="Proteomes" id="UP000596661"/>
    </source>
</evidence>
<dbReference type="Gramene" id="evm.model.09.1582">
    <property type="protein sequence ID" value="cds.evm.model.09.1582"/>
    <property type="gene ID" value="evm.TU.09.1582"/>
</dbReference>
<protein>
    <submittedName>
        <fullName evidence="1">Uncharacterized protein</fullName>
    </submittedName>
</protein>
<evidence type="ECO:0000313" key="1">
    <source>
        <dbReference type="EnsemblPlants" id="cds.evm.model.09.1582"/>
    </source>
</evidence>
<reference evidence="1" key="1">
    <citation type="submission" date="2018-11" db="EMBL/GenBank/DDBJ databases">
        <authorList>
            <person name="Grassa J C."/>
        </authorList>
    </citation>
    <scope>NUCLEOTIDE SEQUENCE [LARGE SCALE GENOMIC DNA]</scope>
</reference>
<organism evidence="1 2">
    <name type="scientific">Cannabis sativa</name>
    <name type="common">Hemp</name>
    <name type="synonym">Marijuana</name>
    <dbReference type="NCBI Taxonomy" id="3483"/>
    <lineage>
        <taxon>Eukaryota</taxon>
        <taxon>Viridiplantae</taxon>
        <taxon>Streptophyta</taxon>
        <taxon>Embryophyta</taxon>
        <taxon>Tracheophyta</taxon>
        <taxon>Spermatophyta</taxon>
        <taxon>Magnoliopsida</taxon>
        <taxon>eudicotyledons</taxon>
        <taxon>Gunneridae</taxon>
        <taxon>Pentapetalae</taxon>
        <taxon>rosids</taxon>
        <taxon>fabids</taxon>
        <taxon>Rosales</taxon>
        <taxon>Cannabaceae</taxon>
        <taxon>Cannabis</taxon>
    </lineage>
</organism>
<dbReference type="EnsemblPlants" id="evm.model.09.1582">
    <property type="protein sequence ID" value="cds.evm.model.09.1582"/>
    <property type="gene ID" value="evm.TU.09.1582"/>
</dbReference>
<keyword evidence="2" id="KW-1185">Reference proteome</keyword>
<accession>A0A803QEW8</accession>
<dbReference type="AlphaFoldDB" id="A0A803QEW8"/>
<proteinExistence type="predicted"/>